<comment type="caution">
    <text evidence="2">The sequence shown here is derived from an EMBL/GenBank/DDBJ whole genome shotgun (WGS) entry which is preliminary data.</text>
</comment>
<proteinExistence type="predicted"/>
<accession>A0ABW6DT09</accession>
<reference evidence="2 3" key="1">
    <citation type="submission" date="2024-03" db="EMBL/GenBank/DDBJ databases">
        <title>Aquirufa genome sequencing.</title>
        <authorList>
            <person name="Pitt A."/>
            <person name="Hahn M.W."/>
        </authorList>
    </citation>
    <scope>NUCLEOTIDE SEQUENCE [LARGE SCALE GENOMIC DNA]</scope>
    <source>
        <strain evidence="2 3">HETE-83D</strain>
    </source>
</reference>
<evidence type="ECO:0000313" key="2">
    <source>
        <dbReference type="EMBL" id="MFD3408821.1"/>
    </source>
</evidence>
<keyword evidence="1" id="KW-0175">Coiled coil</keyword>
<protein>
    <submittedName>
        <fullName evidence="2">Uncharacterized protein</fullName>
    </submittedName>
</protein>
<dbReference type="Proteomes" id="UP001598019">
    <property type="component" value="Unassembled WGS sequence"/>
</dbReference>
<dbReference type="EMBL" id="JBBKXX010000003">
    <property type="protein sequence ID" value="MFD3408821.1"/>
    <property type="molecule type" value="Genomic_DNA"/>
</dbReference>
<gene>
    <name evidence="2" type="ORF">SKC37_09155</name>
</gene>
<feature type="coiled-coil region" evidence="1">
    <location>
        <begin position="14"/>
        <end position="41"/>
    </location>
</feature>
<organism evidence="2 3">
    <name type="scientific">Aquirufa esocilacus</name>
    <dbReference type="NCBI Taxonomy" id="3096513"/>
    <lineage>
        <taxon>Bacteria</taxon>
        <taxon>Pseudomonadati</taxon>
        <taxon>Bacteroidota</taxon>
        <taxon>Cytophagia</taxon>
        <taxon>Cytophagales</taxon>
        <taxon>Flectobacillaceae</taxon>
        <taxon>Aquirufa</taxon>
    </lineage>
</organism>
<dbReference type="RefSeq" id="WP_377981183.1">
    <property type="nucleotide sequence ID" value="NZ_JBBKXX010000003.1"/>
</dbReference>
<evidence type="ECO:0000313" key="3">
    <source>
        <dbReference type="Proteomes" id="UP001598019"/>
    </source>
</evidence>
<dbReference type="SUPFAM" id="SSF116734">
    <property type="entry name" value="DNA methylase specificity domain"/>
    <property type="match status" value="1"/>
</dbReference>
<keyword evidence="3" id="KW-1185">Reference proteome</keyword>
<evidence type="ECO:0000256" key="1">
    <source>
        <dbReference type="SAM" id="Coils"/>
    </source>
</evidence>
<name>A0ABW6DT09_9BACT</name>
<sequence length="53" mass="6006">MPSVEEQTAIDQVFQAADNDIRLLKAKGEKLREQNKGLIQKLLSGKVRLKINE</sequence>
<dbReference type="Gene3D" id="1.10.287.1120">
    <property type="entry name" value="Bipartite methylase S protein"/>
    <property type="match status" value="1"/>
</dbReference>